<organism evidence="1 2">
    <name type="scientific">Ruminococcus callidus ATCC 27760</name>
    <dbReference type="NCBI Taxonomy" id="411473"/>
    <lineage>
        <taxon>Bacteria</taxon>
        <taxon>Bacillati</taxon>
        <taxon>Bacillota</taxon>
        <taxon>Clostridia</taxon>
        <taxon>Eubacteriales</taxon>
        <taxon>Oscillospiraceae</taxon>
        <taxon>Ruminococcus</taxon>
    </lineage>
</organism>
<evidence type="ECO:0000313" key="2">
    <source>
        <dbReference type="Proteomes" id="UP000016662"/>
    </source>
</evidence>
<gene>
    <name evidence="1" type="ORF">RUMCAL_01548</name>
</gene>
<dbReference type="PATRIC" id="fig|411473.3.peg.1259"/>
<dbReference type="HOGENOM" id="CLU_1668124_0_0_9"/>
<dbReference type="OrthoDB" id="14143at2"/>
<dbReference type="AlphaFoldDB" id="U2M2X0"/>
<evidence type="ECO:0000313" key="1">
    <source>
        <dbReference type="EMBL" id="ERJ96089.1"/>
    </source>
</evidence>
<dbReference type="EMBL" id="AWVF01000188">
    <property type="protein sequence ID" value="ERJ96089.1"/>
    <property type="molecule type" value="Genomic_DNA"/>
</dbReference>
<proteinExistence type="predicted"/>
<reference evidence="1 2" key="1">
    <citation type="submission" date="2013-07" db="EMBL/GenBank/DDBJ databases">
        <authorList>
            <person name="Weinstock G."/>
            <person name="Sodergren E."/>
            <person name="Wylie T."/>
            <person name="Fulton L."/>
            <person name="Fulton R."/>
            <person name="Fronick C."/>
            <person name="O'Laughlin M."/>
            <person name="Godfrey J."/>
            <person name="Miner T."/>
            <person name="Herter B."/>
            <person name="Appelbaum E."/>
            <person name="Cordes M."/>
            <person name="Lek S."/>
            <person name="Wollam A."/>
            <person name="Pepin K.H."/>
            <person name="Palsikar V.B."/>
            <person name="Mitreva M."/>
            <person name="Wilson R.K."/>
        </authorList>
    </citation>
    <scope>NUCLEOTIDE SEQUENCE [LARGE SCALE GENOMIC DNA]</scope>
    <source>
        <strain evidence="1 2">ATCC 27760</strain>
    </source>
</reference>
<comment type="caution">
    <text evidence="1">The sequence shown here is derived from an EMBL/GenBank/DDBJ whole genome shotgun (WGS) entry which is preliminary data.</text>
</comment>
<dbReference type="eggNOG" id="ENOG50344BR">
    <property type="taxonomic scope" value="Bacteria"/>
</dbReference>
<accession>U2M2X0</accession>
<evidence type="ECO:0008006" key="3">
    <source>
        <dbReference type="Google" id="ProtNLM"/>
    </source>
</evidence>
<dbReference type="RefSeq" id="WP_021683019.1">
    <property type="nucleotide sequence ID" value="NZ_KI260452.1"/>
</dbReference>
<dbReference type="STRING" id="411473.RUMCAL_01548"/>
<keyword evidence="2" id="KW-1185">Reference proteome</keyword>
<name>U2M2X0_9FIRM</name>
<protein>
    <recommendedName>
        <fullName evidence="3">Flagellin N-methylase</fullName>
    </recommendedName>
</protein>
<dbReference type="Proteomes" id="UP000016662">
    <property type="component" value="Unassembled WGS sequence"/>
</dbReference>
<sequence length="158" mass="17768">MLRKILSPETCAACRLCCGFDCTDTWEFPVLPQETVEAMHRMGVSPKLVPAGEEQTFAAPPLRGEELFFCPMLCETGCTMGSEKPFDCKVWPFRMMRDLAGNVRVAVAGYCPGMERYTDEQLETFLAEEGLGKLLLAYAAEHPAHVKPYSKEYRFLNV</sequence>